<proteinExistence type="inferred from homology"/>
<dbReference type="PROSITE" id="PS52035">
    <property type="entry name" value="PEPTIDASE_M14"/>
    <property type="match status" value="1"/>
</dbReference>
<dbReference type="PANTHER" id="PTHR12756">
    <property type="entry name" value="CYTOSOLIC CARBOXYPEPTIDASE"/>
    <property type="match status" value="1"/>
</dbReference>
<dbReference type="Pfam" id="PF18027">
    <property type="entry name" value="Pepdidase_M14_N"/>
    <property type="match status" value="1"/>
</dbReference>
<evidence type="ECO:0000313" key="6">
    <source>
        <dbReference type="Proteomes" id="UP000692954"/>
    </source>
</evidence>
<name>A0A8S1Q3R1_9CILI</name>
<dbReference type="Proteomes" id="UP000692954">
    <property type="component" value="Unassembled WGS sequence"/>
</dbReference>
<reference evidence="5" key="1">
    <citation type="submission" date="2021-01" db="EMBL/GenBank/DDBJ databases">
        <authorList>
            <consortium name="Genoscope - CEA"/>
            <person name="William W."/>
        </authorList>
    </citation>
    <scope>NUCLEOTIDE SEQUENCE</scope>
</reference>
<dbReference type="PANTHER" id="PTHR12756:SF11">
    <property type="entry name" value="CYTOSOLIC CARBOXYPEPTIDASE 1"/>
    <property type="match status" value="1"/>
</dbReference>
<dbReference type="GO" id="GO:0006508">
    <property type="term" value="P:proteolysis"/>
    <property type="evidence" value="ECO:0007669"/>
    <property type="project" value="InterPro"/>
</dbReference>
<dbReference type="EMBL" id="CAJJDN010000093">
    <property type="protein sequence ID" value="CAD8109409.1"/>
    <property type="molecule type" value="Genomic_DNA"/>
</dbReference>
<dbReference type="OrthoDB" id="10253041at2759"/>
<dbReference type="InterPro" id="IPR000834">
    <property type="entry name" value="Peptidase_M14"/>
</dbReference>
<dbReference type="GO" id="GO:0004181">
    <property type="term" value="F:metallocarboxypeptidase activity"/>
    <property type="evidence" value="ECO:0007669"/>
    <property type="project" value="InterPro"/>
</dbReference>
<accession>A0A8S1Q3R1</accession>
<dbReference type="InterPro" id="IPR050821">
    <property type="entry name" value="Cytosolic_carboxypeptidase"/>
</dbReference>
<keyword evidence="6" id="KW-1185">Reference proteome</keyword>
<dbReference type="InterPro" id="IPR040626">
    <property type="entry name" value="Pepdidase_M14_N"/>
</dbReference>
<organism evidence="5 6">
    <name type="scientific">Paramecium sonneborni</name>
    <dbReference type="NCBI Taxonomy" id="65129"/>
    <lineage>
        <taxon>Eukaryota</taxon>
        <taxon>Sar</taxon>
        <taxon>Alveolata</taxon>
        <taxon>Ciliophora</taxon>
        <taxon>Intramacronucleata</taxon>
        <taxon>Oligohymenophorea</taxon>
        <taxon>Peniculida</taxon>
        <taxon>Parameciidae</taxon>
        <taxon>Paramecium</taxon>
    </lineage>
</organism>
<evidence type="ECO:0000256" key="1">
    <source>
        <dbReference type="ARBA" id="ARBA00001947"/>
    </source>
</evidence>
<comment type="cofactor">
    <cofactor evidence="1">
        <name>Zn(2+)</name>
        <dbReference type="ChEBI" id="CHEBI:29105"/>
    </cofactor>
</comment>
<evidence type="ECO:0000259" key="4">
    <source>
        <dbReference type="PROSITE" id="PS52035"/>
    </source>
</evidence>
<protein>
    <recommendedName>
        <fullName evidence="4">Peptidase M14 domain-containing protein</fullName>
    </recommendedName>
</protein>
<feature type="active site" description="Proton donor/acceptor" evidence="3">
    <location>
        <position position="469"/>
    </location>
</feature>
<evidence type="ECO:0000313" key="5">
    <source>
        <dbReference type="EMBL" id="CAD8109409.1"/>
    </source>
</evidence>
<sequence>MLNQDGYLNIQSFQNQIPQPINLTDESITLENDMLFGWAPKFDYSKLLTLNFNINLNDQIISDALQNNTLIYVGFRPQNNVQMHKQYSNISSYPFKRINNNIQIKPQFPFLGMNPNRISRIQFNSIFESGNLDLVTQVSEFEYDLYMRVDSNTQGHTSWYYFELNGMKLGEKIQLNICNFRKSHSLYERGMRPYIWRSNNEQWLQGGDDVKYKTSKNNNNNCLSFSIYCNKDNELIKIAYCVPYTYSQLLEYCNDLQKKCNHVKRQLFCESIGGVSLPILTFQKGKSTYKKCLIIQARIHPGESNGSWVMQGLMDYLSSQSALQLFEKCVIKIIPMMNPDGVILGNYRTCLSGKDLNRKFQQNDTILFPSVQAMKILVKEQYKKFKNNLIAFIDLHGHSIKKNVFLYGPEYTLWNYNYYKCRILPKLLSQKTDMFRFYSSIFRITQSKQTTARGVFANLYDIVNCFTIETSNGNYYNQTQTFDFTVKNWLRMGWIIGETLIEMIDIQSEMDQIYNIKNDDLKRQNRFAKNNNTFLKKKTILDNCQISFQNTKFQKLIEELKIDEEKMDLSYSEGNSDSSDGDQLEEDFNQNKSEEIIQSKSIQSKPLILYQSQKSKLESKCSSSNQKSLLRQTLFLSVEHNKNKVNQPAAQKNILKKISSLSQKKKQNKLTNYINQFMNKQKFTTIDLLDSSNMNSLMRQTIHAIIPRPSSSQLEVVQDEKFTPIEGLNQSLYVDFQRHQRLENNLTAKQQSQKRQIKKNQSQSPTQITTNIYNVIMNNTQNNFESIKFKLKDNHQQKPTKFQNSYNTNRPTIPSSFYSVRRYVMQKLKN</sequence>
<gene>
    <name evidence="5" type="ORF">PSON_ATCC_30995.1.T0930160</name>
</gene>
<comment type="caution">
    <text evidence="5">The sequence shown here is derived from an EMBL/GenBank/DDBJ whole genome shotgun (WGS) entry which is preliminary data.</text>
</comment>
<evidence type="ECO:0000256" key="2">
    <source>
        <dbReference type="ARBA" id="ARBA00005988"/>
    </source>
</evidence>
<comment type="similarity">
    <text evidence="2 3">Belongs to the peptidase M14 family.</text>
</comment>
<dbReference type="GO" id="GO:0008270">
    <property type="term" value="F:zinc ion binding"/>
    <property type="evidence" value="ECO:0007669"/>
    <property type="project" value="InterPro"/>
</dbReference>
<evidence type="ECO:0000256" key="3">
    <source>
        <dbReference type="PROSITE-ProRule" id="PRU01379"/>
    </source>
</evidence>
<dbReference type="AlphaFoldDB" id="A0A8S1Q3R1"/>
<feature type="domain" description="Peptidase M14" evidence="4">
    <location>
        <begin position="242"/>
        <end position="499"/>
    </location>
</feature>
<dbReference type="Pfam" id="PF00246">
    <property type="entry name" value="Peptidase_M14"/>
    <property type="match status" value="1"/>
</dbReference>